<keyword evidence="2 4" id="KW-0378">Hydrolase</keyword>
<dbReference type="PANTHER" id="PTHR30023:SF0">
    <property type="entry name" value="PENICILLIN-SENSITIVE CARBOXYPEPTIDASE A"/>
    <property type="match status" value="1"/>
</dbReference>
<comment type="similarity">
    <text evidence="1">Belongs to the peptidase S13 family.</text>
</comment>
<dbReference type="OrthoDB" id="5372081at2"/>
<sequence>MRGHISRRTVLGALASALGTAALADAPLTSLRPRARPSGAAAAATDIAPIPPEARATLEQIVADARLEGTVSIAVADTSGRIIEGQAQDTALPPASVTKSLTALYALETVGPEHRFVTRLIATGPVTDGRLDGDIALVGGGDPTLETDHLFSLAAELKAAGIREVTGRFLVYGGALPYEDEIDEGQLDHLGYNPAVSGLNLNYNRVHFEWARTGSSYRVTLDARSATYRPEVTIAEMRVADRSLPVYTYAAAGDLDQWTVARGALGDGGSRWLPVRRPALYCGDVFRTFARSHGIVLPAAEQVATEPTGSEVARHSSGRLQDVIRDMLRYSTNLTAEVVGLTATASTGNTPPDIPTSAAAMNLWLEDRFGVEAGFVDHSGLGDASRISAAQMVGILTSPGVMERLMPVLKEHDLKDAEGAPIANYPATVHAKTGTLNFVSALAGFIRTAEGADVAFAIFCGDLDAREAAKASGDEIPAGSRYYNGRARNMQQRLLQRWGLIYTG</sequence>
<dbReference type="GO" id="GO:0009002">
    <property type="term" value="F:serine-type D-Ala-D-Ala carboxypeptidase activity"/>
    <property type="evidence" value="ECO:0007669"/>
    <property type="project" value="UniProtKB-EC"/>
</dbReference>
<organism evidence="4 5">
    <name type="scientific">Roseisalinus antarcticus</name>
    <dbReference type="NCBI Taxonomy" id="254357"/>
    <lineage>
        <taxon>Bacteria</taxon>
        <taxon>Pseudomonadati</taxon>
        <taxon>Pseudomonadota</taxon>
        <taxon>Alphaproteobacteria</taxon>
        <taxon>Rhodobacterales</taxon>
        <taxon>Roseobacteraceae</taxon>
        <taxon>Roseisalinus</taxon>
    </lineage>
</organism>
<gene>
    <name evidence="4" type="primary">dacB</name>
    <name evidence="4" type="ORF">ROA7023_02273</name>
</gene>
<evidence type="ECO:0000313" key="4">
    <source>
        <dbReference type="EMBL" id="SLN51883.1"/>
    </source>
</evidence>
<keyword evidence="3" id="KW-0732">Signal</keyword>
<dbReference type="EC" id="3.4.16.4" evidence="4"/>
<evidence type="ECO:0000313" key="5">
    <source>
        <dbReference type="Proteomes" id="UP000193900"/>
    </source>
</evidence>
<keyword evidence="4" id="KW-0645">Protease</keyword>
<evidence type="ECO:0000256" key="3">
    <source>
        <dbReference type="SAM" id="SignalP"/>
    </source>
</evidence>
<dbReference type="InterPro" id="IPR012338">
    <property type="entry name" value="Beta-lactam/transpept-like"/>
</dbReference>
<dbReference type="PROSITE" id="PS51318">
    <property type="entry name" value="TAT"/>
    <property type="match status" value="1"/>
</dbReference>
<dbReference type="EMBL" id="FWFZ01000010">
    <property type="protein sequence ID" value="SLN51883.1"/>
    <property type="molecule type" value="Genomic_DNA"/>
</dbReference>
<dbReference type="Gene3D" id="3.50.80.20">
    <property type="entry name" value="D-Ala-D-Ala carboxypeptidase C, peptidase S13"/>
    <property type="match status" value="1"/>
</dbReference>
<dbReference type="InterPro" id="IPR000667">
    <property type="entry name" value="Peptidase_S13"/>
</dbReference>
<dbReference type="Proteomes" id="UP000193900">
    <property type="component" value="Unassembled WGS sequence"/>
</dbReference>
<reference evidence="4 5" key="1">
    <citation type="submission" date="2017-03" db="EMBL/GenBank/DDBJ databases">
        <authorList>
            <person name="Afonso C.L."/>
            <person name="Miller P.J."/>
            <person name="Scott M.A."/>
            <person name="Spackman E."/>
            <person name="Goraichik I."/>
            <person name="Dimitrov K.M."/>
            <person name="Suarez D.L."/>
            <person name="Swayne D.E."/>
        </authorList>
    </citation>
    <scope>NUCLEOTIDE SEQUENCE [LARGE SCALE GENOMIC DNA]</scope>
    <source>
        <strain evidence="4 5">CECT 7023</strain>
    </source>
</reference>
<dbReference type="SUPFAM" id="SSF56601">
    <property type="entry name" value="beta-lactamase/transpeptidase-like"/>
    <property type="match status" value="1"/>
</dbReference>
<dbReference type="NCBIfam" id="TIGR00666">
    <property type="entry name" value="PBP4"/>
    <property type="match status" value="1"/>
</dbReference>
<dbReference type="GO" id="GO:0006508">
    <property type="term" value="P:proteolysis"/>
    <property type="evidence" value="ECO:0007669"/>
    <property type="project" value="InterPro"/>
</dbReference>
<dbReference type="PANTHER" id="PTHR30023">
    <property type="entry name" value="D-ALANYL-D-ALANINE CARBOXYPEPTIDASE"/>
    <property type="match status" value="1"/>
</dbReference>
<dbReference type="Gene3D" id="3.40.710.10">
    <property type="entry name" value="DD-peptidase/beta-lactamase superfamily"/>
    <property type="match status" value="2"/>
</dbReference>
<accession>A0A1Y5T419</accession>
<dbReference type="AlphaFoldDB" id="A0A1Y5T419"/>
<dbReference type="PRINTS" id="PR00922">
    <property type="entry name" value="DADACBPTASE3"/>
</dbReference>
<keyword evidence="4" id="KW-0121">Carboxypeptidase</keyword>
<dbReference type="InterPro" id="IPR006311">
    <property type="entry name" value="TAT_signal"/>
</dbReference>
<protein>
    <submittedName>
        <fullName evidence="4">D-alanyl-D-alanine carboxypeptidase DacB</fullName>
        <ecNumber evidence="4">3.4.16.4</ecNumber>
    </submittedName>
</protein>
<name>A0A1Y5T419_9RHOB</name>
<dbReference type="RefSeq" id="WP_085879133.1">
    <property type="nucleotide sequence ID" value="NZ_FWFZ01000010.1"/>
</dbReference>
<feature type="chain" id="PRO_5012915617" evidence="3">
    <location>
        <begin position="25"/>
        <end position="504"/>
    </location>
</feature>
<dbReference type="Pfam" id="PF02113">
    <property type="entry name" value="Peptidase_S13"/>
    <property type="match status" value="1"/>
</dbReference>
<keyword evidence="5" id="KW-1185">Reference proteome</keyword>
<evidence type="ECO:0000256" key="2">
    <source>
        <dbReference type="ARBA" id="ARBA00022801"/>
    </source>
</evidence>
<feature type="signal peptide" evidence="3">
    <location>
        <begin position="1"/>
        <end position="24"/>
    </location>
</feature>
<dbReference type="GO" id="GO:0000270">
    <property type="term" value="P:peptidoglycan metabolic process"/>
    <property type="evidence" value="ECO:0007669"/>
    <property type="project" value="TreeGrafter"/>
</dbReference>
<evidence type="ECO:0000256" key="1">
    <source>
        <dbReference type="ARBA" id="ARBA00006096"/>
    </source>
</evidence>
<proteinExistence type="inferred from homology"/>